<keyword evidence="2" id="KW-1185">Reference proteome</keyword>
<accession>A0A812S8K4</accession>
<dbReference type="OrthoDB" id="440754at2759"/>
<dbReference type="AlphaFoldDB" id="A0A812S8K4"/>
<proteinExistence type="predicted"/>
<reference evidence="1" key="1">
    <citation type="submission" date="2021-02" db="EMBL/GenBank/DDBJ databases">
        <authorList>
            <person name="Dougan E. K."/>
            <person name="Rhodes N."/>
            <person name="Thang M."/>
            <person name="Chan C."/>
        </authorList>
    </citation>
    <scope>NUCLEOTIDE SEQUENCE</scope>
</reference>
<name>A0A812S8K4_9DINO</name>
<dbReference type="EMBL" id="CAJNDS010002419">
    <property type="protein sequence ID" value="CAE7467538.1"/>
    <property type="molecule type" value="Genomic_DNA"/>
</dbReference>
<evidence type="ECO:0000313" key="2">
    <source>
        <dbReference type="Proteomes" id="UP000604046"/>
    </source>
</evidence>
<protein>
    <submittedName>
        <fullName evidence="1">Uncharacterized protein</fullName>
    </submittedName>
</protein>
<organism evidence="1 2">
    <name type="scientific">Symbiodinium natans</name>
    <dbReference type="NCBI Taxonomy" id="878477"/>
    <lineage>
        <taxon>Eukaryota</taxon>
        <taxon>Sar</taxon>
        <taxon>Alveolata</taxon>
        <taxon>Dinophyceae</taxon>
        <taxon>Suessiales</taxon>
        <taxon>Symbiodiniaceae</taxon>
        <taxon>Symbiodinium</taxon>
    </lineage>
</organism>
<evidence type="ECO:0000313" key="1">
    <source>
        <dbReference type="EMBL" id="CAE7467538.1"/>
    </source>
</evidence>
<sequence>MVLQPGDLSWLSKCCPAVEMLQLRWLGPEVGIEEEWLGTWALSLKLLSVQLWYDDCLGSPPVMEVTSRIIEKCQALEALCITGIDWPRAKAAILQALRGFRQIGQAQPALRRLSLEGSQAWQEDELELVKALVPRVEVVVLEDRTR</sequence>
<comment type="caution">
    <text evidence="1">The sequence shown here is derived from an EMBL/GenBank/DDBJ whole genome shotgun (WGS) entry which is preliminary data.</text>
</comment>
<gene>
    <name evidence="1" type="ORF">SNAT2548_LOCUS26152</name>
</gene>
<dbReference type="Proteomes" id="UP000604046">
    <property type="component" value="Unassembled WGS sequence"/>
</dbReference>